<protein>
    <submittedName>
        <fullName evidence="9">Peptide ABC transporter permease</fullName>
    </submittedName>
</protein>
<dbReference type="InterPro" id="IPR000515">
    <property type="entry name" value="MetI-like"/>
</dbReference>
<dbReference type="KEGG" id="cbei:LF65_04480"/>
<reference evidence="10" key="1">
    <citation type="submission" date="2014-12" db="EMBL/GenBank/DDBJ databases">
        <title>Genome sequence of Clostridium beijerinckii strain 59B.</title>
        <authorList>
            <person name="Little G.T."/>
            <person name="Minton N.P."/>
        </authorList>
    </citation>
    <scope>NUCLEOTIDE SEQUENCE [LARGE SCALE GENOMIC DNA]</scope>
    <source>
        <strain evidence="10">59B</strain>
    </source>
</reference>
<dbReference type="InterPro" id="IPR035906">
    <property type="entry name" value="MetI-like_sf"/>
</dbReference>
<comment type="similarity">
    <text evidence="7">Belongs to the binding-protein-dependent transport system permease family.</text>
</comment>
<name>A0A0B5QRZ3_CLOBE</name>
<evidence type="ECO:0000313" key="10">
    <source>
        <dbReference type="Proteomes" id="UP000031866"/>
    </source>
</evidence>
<feature type="transmembrane region" description="Helical" evidence="7">
    <location>
        <begin position="78"/>
        <end position="103"/>
    </location>
</feature>
<dbReference type="AlphaFoldDB" id="A0A0B5QRZ3"/>
<feature type="transmembrane region" description="Helical" evidence="7">
    <location>
        <begin position="246"/>
        <end position="267"/>
    </location>
</feature>
<evidence type="ECO:0000256" key="4">
    <source>
        <dbReference type="ARBA" id="ARBA00022692"/>
    </source>
</evidence>
<dbReference type="PANTHER" id="PTHR43386:SF1">
    <property type="entry name" value="D,D-DIPEPTIDE TRANSPORT SYSTEM PERMEASE PROTEIN DDPC-RELATED"/>
    <property type="match status" value="1"/>
</dbReference>
<dbReference type="Pfam" id="PF12911">
    <property type="entry name" value="OppC_N"/>
    <property type="match status" value="1"/>
</dbReference>
<evidence type="ECO:0000256" key="1">
    <source>
        <dbReference type="ARBA" id="ARBA00004651"/>
    </source>
</evidence>
<accession>A0A0B5QRZ3</accession>
<dbReference type="OrthoDB" id="9783218at2"/>
<dbReference type="STRING" id="1520.LF65_04480"/>
<dbReference type="EMBL" id="CP010086">
    <property type="protein sequence ID" value="AJH01017.1"/>
    <property type="molecule type" value="Genomic_DNA"/>
</dbReference>
<dbReference type="NCBIfam" id="NF045476">
    <property type="entry name" value="Opp4C"/>
    <property type="match status" value="1"/>
</dbReference>
<dbReference type="PANTHER" id="PTHR43386">
    <property type="entry name" value="OLIGOPEPTIDE TRANSPORT SYSTEM PERMEASE PROTEIN APPC"/>
    <property type="match status" value="1"/>
</dbReference>
<keyword evidence="4 7" id="KW-0812">Transmembrane</keyword>
<feature type="domain" description="ABC transmembrane type-1" evidence="8">
    <location>
        <begin position="76"/>
        <end position="267"/>
    </location>
</feature>
<keyword evidence="5 7" id="KW-1133">Transmembrane helix</keyword>
<dbReference type="Gene3D" id="1.10.3720.10">
    <property type="entry name" value="MetI-like"/>
    <property type="match status" value="1"/>
</dbReference>
<gene>
    <name evidence="9" type="ORF">LF65_04480</name>
</gene>
<evidence type="ECO:0000256" key="2">
    <source>
        <dbReference type="ARBA" id="ARBA00022448"/>
    </source>
</evidence>
<dbReference type="GO" id="GO:0055085">
    <property type="term" value="P:transmembrane transport"/>
    <property type="evidence" value="ECO:0007669"/>
    <property type="project" value="InterPro"/>
</dbReference>
<keyword evidence="3" id="KW-1003">Cell membrane</keyword>
<evidence type="ECO:0000256" key="6">
    <source>
        <dbReference type="ARBA" id="ARBA00023136"/>
    </source>
</evidence>
<evidence type="ECO:0000313" key="9">
    <source>
        <dbReference type="EMBL" id="AJH01017.1"/>
    </source>
</evidence>
<evidence type="ECO:0000256" key="3">
    <source>
        <dbReference type="ARBA" id="ARBA00022475"/>
    </source>
</evidence>
<dbReference type="InterPro" id="IPR025966">
    <property type="entry name" value="OppC_N"/>
</dbReference>
<comment type="subcellular location">
    <subcellularLocation>
        <location evidence="1 7">Cell membrane</location>
        <topology evidence="1 7">Multi-pass membrane protein</topology>
    </subcellularLocation>
</comment>
<evidence type="ECO:0000256" key="5">
    <source>
        <dbReference type="ARBA" id="ARBA00022989"/>
    </source>
</evidence>
<dbReference type="RefSeq" id="WP_041899070.1">
    <property type="nucleotide sequence ID" value="NZ_CP010086.2"/>
</dbReference>
<dbReference type="GO" id="GO:0005886">
    <property type="term" value="C:plasma membrane"/>
    <property type="evidence" value="ECO:0007669"/>
    <property type="project" value="UniProtKB-SubCell"/>
</dbReference>
<dbReference type="SUPFAM" id="SSF161098">
    <property type="entry name" value="MetI-like"/>
    <property type="match status" value="1"/>
</dbReference>
<organism evidence="9 10">
    <name type="scientific">Clostridium beijerinckii</name>
    <name type="common">Clostridium MP</name>
    <dbReference type="NCBI Taxonomy" id="1520"/>
    <lineage>
        <taxon>Bacteria</taxon>
        <taxon>Bacillati</taxon>
        <taxon>Bacillota</taxon>
        <taxon>Clostridia</taxon>
        <taxon>Eubacteriales</taxon>
        <taxon>Clostridiaceae</taxon>
        <taxon>Clostridium</taxon>
    </lineage>
</organism>
<dbReference type="PROSITE" id="PS50928">
    <property type="entry name" value="ABC_TM1"/>
    <property type="match status" value="1"/>
</dbReference>
<feature type="transmembrane region" description="Helical" evidence="7">
    <location>
        <begin position="15"/>
        <end position="36"/>
    </location>
</feature>
<keyword evidence="6 7" id="KW-0472">Membrane</keyword>
<proteinExistence type="inferred from homology"/>
<evidence type="ECO:0000256" key="7">
    <source>
        <dbReference type="RuleBase" id="RU363032"/>
    </source>
</evidence>
<sequence>MLKHVILTRFLKNKLAAIGLCLLSIFVLAAIFAPFLSSYGRDSIDLMNIESQPSLKHLFGTDELGRDVFTRLLYGGRISLGIAVSATVLQLLIGVTLGCISGFYGGWIDNAIMRIVDTIMCFPFFVIAITVAALAGPSVWNVILIIGLLQWTGVSRIVRAEILSIKQSEFIEAARAMGLNSFEIIINHLLPNTLSPVIVNATLAVAQGILMEAGLSFLGLGVKQPEPSWGNILSAAQSMRVLQYEWWLWIPAGVLVFLSVLSINFVGDGLRDALDPKMNI</sequence>
<keyword evidence="2 7" id="KW-0813">Transport</keyword>
<dbReference type="InterPro" id="IPR050366">
    <property type="entry name" value="BP-dependent_transpt_permease"/>
</dbReference>
<dbReference type="Proteomes" id="UP000031866">
    <property type="component" value="Chromosome"/>
</dbReference>
<evidence type="ECO:0000259" key="8">
    <source>
        <dbReference type="PROSITE" id="PS50928"/>
    </source>
</evidence>
<dbReference type="Pfam" id="PF00528">
    <property type="entry name" value="BPD_transp_1"/>
    <property type="match status" value="1"/>
</dbReference>
<dbReference type="InterPro" id="IPR053523">
    <property type="entry name" value="Oligopeptide_permease_AppC"/>
</dbReference>
<dbReference type="CDD" id="cd06261">
    <property type="entry name" value="TM_PBP2"/>
    <property type="match status" value="1"/>
</dbReference>